<evidence type="ECO:0000256" key="1">
    <source>
        <dbReference type="SAM" id="MobiDB-lite"/>
    </source>
</evidence>
<dbReference type="OrthoDB" id="5415867at2759"/>
<name>A0A2J6SW07_9HELO</name>
<dbReference type="GeneID" id="36586530"/>
<proteinExistence type="predicted"/>
<dbReference type="InterPro" id="IPR008972">
    <property type="entry name" value="Cupredoxin"/>
</dbReference>
<dbReference type="AlphaFoldDB" id="A0A2J6SW07"/>
<dbReference type="InParanoid" id="A0A2J6SW07"/>
<gene>
    <name evidence="3" type="ORF">K444DRAFT_596757</name>
</gene>
<feature type="chain" id="PRO_5014468643" evidence="2">
    <location>
        <begin position="21"/>
        <end position="640"/>
    </location>
</feature>
<dbReference type="InterPro" id="IPR052953">
    <property type="entry name" value="Ser-rich/MCO-related"/>
</dbReference>
<dbReference type="Proteomes" id="UP000235371">
    <property type="component" value="Unassembled WGS sequence"/>
</dbReference>
<organism evidence="3 4">
    <name type="scientific">Hyaloscypha bicolor E</name>
    <dbReference type="NCBI Taxonomy" id="1095630"/>
    <lineage>
        <taxon>Eukaryota</taxon>
        <taxon>Fungi</taxon>
        <taxon>Dikarya</taxon>
        <taxon>Ascomycota</taxon>
        <taxon>Pezizomycotina</taxon>
        <taxon>Leotiomycetes</taxon>
        <taxon>Helotiales</taxon>
        <taxon>Hyaloscyphaceae</taxon>
        <taxon>Hyaloscypha</taxon>
        <taxon>Hyaloscypha bicolor</taxon>
    </lineage>
</organism>
<protein>
    <submittedName>
        <fullName evidence="3">Cupredoxin</fullName>
    </submittedName>
</protein>
<dbReference type="EMBL" id="KZ613856">
    <property type="protein sequence ID" value="PMD54960.1"/>
    <property type="molecule type" value="Genomic_DNA"/>
</dbReference>
<dbReference type="STRING" id="1095630.A0A2J6SW07"/>
<keyword evidence="2" id="KW-0732">Signal</keyword>
<feature type="compositionally biased region" description="Low complexity" evidence="1">
    <location>
        <begin position="317"/>
        <end position="328"/>
    </location>
</feature>
<dbReference type="RefSeq" id="XP_024731864.1">
    <property type="nucleotide sequence ID" value="XM_024878453.1"/>
</dbReference>
<sequence>MSLFSSAVLVLAIAISSTVGFTPFGQTFQVEVGANGNLTFNPETITANVGDTVIYNFHPKNHSVTQSSFGDPCHPLAGGFFSGFVPTDNLTAASPTTFTITINDTKPIWVYCAQTKGDHCQAGMVHAINAPPTGNTFDAYKAKALTASKPSSSPPDGLPVGGLRKTSVIVGVNGLLQYSPNNITSLVGEVIEFNFNPANHSVVQSNFGDPCHPLSTGGFSSGFVPTAVSPSGATFQVVVNDTKPIWFYCAQTKKTHCQAGMVGSINAPTSGPNTLEAFIGLAAKASDSTIPTVAPLGGILTVNGTVVTTDNGDVLDSSKTSSANSSISTVPPPGTSIPPDVANMAGGYQPSSYNWANSISDQATSYLQLMLYLDNILLEVLVNGHNNLTSGGWSHVYPDSITGTIGGMTAQALVHRSTSSDSLSHYNKPVAGLCSYNFPIANVDDFVHVALTLILLEIGLLLDVVATVVLSDPWLIAPLASTLGSKSRMAGMVNMMQDHMAAAAPREAWIPATLVYSYAMNHYVVPKSCPGSAGDLGGYTALPPLTLTNPPVTGTQRVTSVTVSFDASIKGSLFIAWLGAWGSVEYTPVVSTAAGQGTASVPADLSGHVWGVLTSAQGGSVGDLMKVAVAGPDMVWVTNP</sequence>
<keyword evidence="4" id="KW-1185">Reference proteome</keyword>
<evidence type="ECO:0000313" key="3">
    <source>
        <dbReference type="EMBL" id="PMD54960.1"/>
    </source>
</evidence>
<evidence type="ECO:0000313" key="4">
    <source>
        <dbReference type="Proteomes" id="UP000235371"/>
    </source>
</evidence>
<dbReference type="PANTHER" id="PTHR34883">
    <property type="entry name" value="SERINE-RICH PROTEIN, PUTATIVE-RELATED-RELATED"/>
    <property type="match status" value="1"/>
</dbReference>
<dbReference type="PANTHER" id="PTHR34883:SF15">
    <property type="entry name" value="EXTRACELLULAR SERINE-RICH PROTEIN"/>
    <property type="match status" value="1"/>
</dbReference>
<feature type="region of interest" description="Disordered" evidence="1">
    <location>
        <begin position="317"/>
        <end position="338"/>
    </location>
</feature>
<dbReference type="SUPFAM" id="SSF49503">
    <property type="entry name" value="Cupredoxins"/>
    <property type="match status" value="2"/>
</dbReference>
<dbReference type="Gene3D" id="2.60.40.420">
    <property type="entry name" value="Cupredoxins - blue copper proteins"/>
    <property type="match status" value="2"/>
</dbReference>
<evidence type="ECO:0000256" key="2">
    <source>
        <dbReference type="SAM" id="SignalP"/>
    </source>
</evidence>
<dbReference type="CDD" id="cd00920">
    <property type="entry name" value="Cupredoxin"/>
    <property type="match status" value="2"/>
</dbReference>
<accession>A0A2J6SW07</accession>
<feature type="signal peptide" evidence="2">
    <location>
        <begin position="1"/>
        <end position="20"/>
    </location>
</feature>
<reference evidence="3 4" key="1">
    <citation type="submission" date="2016-04" db="EMBL/GenBank/DDBJ databases">
        <title>A degradative enzymes factory behind the ericoid mycorrhizal symbiosis.</title>
        <authorList>
            <consortium name="DOE Joint Genome Institute"/>
            <person name="Martino E."/>
            <person name="Morin E."/>
            <person name="Grelet G."/>
            <person name="Kuo A."/>
            <person name="Kohler A."/>
            <person name="Daghino S."/>
            <person name="Barry K."/>
            <person name="Choi C."/>
            <person name="Cichocki N."/>
            <person name="Clum A."/>
            <person name="Copeland A."/>
            <person name="Hainaut M."/>
            <person name="Haridas S."/>
            <person name="Labutti K."/>
            <person name="Lindquist E."/>
            <person name="Lipzen A."/>
            <person name="Khouja H.-R."/>
            <person name="Murat C."/>
            <person name="Ohm R."/>
            <person name="Olson A."/>
            <person name="Spatafora J."/>
            <person name="Veneault-Fourrey C."/>
            <person name="Henrissat B."/>
            <person name="Grigoriev I."/>
            <person name="Martin F."/>
            <person name="Perotto S."/>
        </authorList>
    </citation>
    <scope>NUCLEOTIDE SEQUENCE [LARGE SCALE GENOMIC DNA]</scope>
    <source>
        <strain evidence="3 4">E</strain>
    </source>
</reference>